<comment type="similarity">
    <text evidence="2 10 11">Belongs to the TonB-dependent receptor family.</text>
</comment>
<evidence type="ECO:0000256" key="7">
    <source>
        <dbReference type="ARBA" id="ARBA00023077"/>
    </source>
</evidence>
<dbReference type="Gene3D" id="2.170.130.10">
    <property type="entry name" value="TonB-dependent receptor, plug domain"/>
    <property type="match status" value="1"/>
</dbReference>
<dbReference type="NCBIfam" id="TIGR01786">
    <property type="entry name" value="TonB-hemlactrns"/>
    <property type="match status" value="1"/>
</dbReference>
<dbReference type="Proteomes" id="UP000255061">
    <property type="component" value="Unassembled WGS sequence"/>
</dbReference>
<reference evidence="15 16" key="1">
    <citation type="submission" date="2018-06" db="EMBL/GenBank/DDBJ databases">
        <authorList>
            <consortium name="Pathogen Informatics"/>
            <person name="Doyle S."/>
        </authorList>
    </citation>
    <scope>NUCLEOTIDE SEQUENCE [LARGE SCALE GENOMIC DNA]</scope>
    <source>
        <strain evidence="15 16">NCTC10736</strain>
    </source>
</reference>
<dbReference type="InterPro" id="IPR011276">
    <property type="entry name" value="TonB_haem/Hb_rcpt"/>
</dbReference>
<evidence type="ECO:0000256" key="12">
    <source>
        <dbReference type="SAM" id="SignalP"/>
    </source>
</evidence>
<feature type="chain" id="PRO_5016912854" evidence="12">
    <location>
        <begin position="21"/>
        <end position="701"/>
    </location>
</feature>
<evidence type="ECO:0000313" key="16">
    <source>
        <dbReference type="Proteomes" id="UP000255061"/>
    </source>
</evidence>
<protein>
    <submittedName>
        <fullName evidence="15">Heme/hemopexin utilization protein C</fullName>
    </submittedName>
</protein>
<keyword evidence="8 10" id="KW-0472">Membrane</keyword>
<dbReference type="GO" id="GO:0044718">
    <property type="term" value="P:siderophore transmembrane transport"/>
    <property type="evidence" value="ECO:0007669"/>
    <property type="project" value="TreeGrafter"/>
</dbReference>
<dbReference type="FunFam" id="2.40.170.20:FF:000014">
    <property type="entry name" value="TonB-dependent haem/haemoglobin receptor"/>
    <property type="match status" value="1"/>
</dbReference>
<evidence type="ECO:0000256" key="5">
    <source>
        <dbReference type="ARBA" id="ARBA00022692"/>
    </source>
</evidence>
<dbReference type="PANTHER" id="PTHR30069:SF41">
    <property type="entry name" value="HEME_HEMOPEXIN UTILIZATION PROTEIN C"/>
    <property type="match status" value="1"/>
</dbReference>
<dbReference type="PANTHER" id="PTHR30069">
    <property type="entry name" value="TONB-DEPENDENT OUTER MEMBRANE RECEPTOR"/>
    <property type="match status" value="1"/>
</dbReference>
<evidence type="ECO:0000259" key="13">
    <source>
        <dbReference type="Pfam" id="PF00593"/>
    </source>
</evidence>
<organism evidence="15 16">
    <name type="scientific">Shewanella morhuae</name>
    <dbReference type="NCBI Taxonomy" id="365591"/>
    <lineage>
        <taxon>Bacteria</taxon>
        <taxon>Pseudomonadati</taxon>
        <taxon>Pseudomonadota</taxon>
        <taxon>Gammaproteobacteria</taxon>
        <taxon>Alteromonadales</taxon>
        <taxon>Shewanellaceae</taxon>
        <taxon>Shewanella</taxon>
    </lineage>
</organism>
<dbReference type="InterPro" id="IPR039426">
    <property type="entry name" value="TonB-dep_rcpt-like"/>
</dbReference>
<evidence type="ECO:0000256" key="3">
    <source>
        <dbReference type="ARBA" id="ARBA00022448"/>
    </source>
</evidence>
<dbReference type="SUPFAM" id="SSF56935">
    <property type="entry name" value="Porins"/>
    <property type="match status" value="1"/>
</dbReference>
<dbReference type="InterPro" id="IPR037066">
    <property type="entry name" value="Plug_dom_sf"/>
</dbReference>
<name>A0A380AH29_9GAMM</name>
<dbReference type="InterPro" id="IPR036942">
    <property type="entry name" value="Beta-barrel_TonB_sf"/>
</dbReference>
<feature type="signal peptide" evidence="12">
    <location>
        <begin position="1"/>
        <end position="20"/>
    </location>
</feature>
<keyword evidence="4 10" id="KW-1134">Transmembrane beta strand</keyword>
<feature type="domain" description="TonB-dependent receptor-like beta-barrel" evidence="13">
    <location>
        <begin position="290"/>
        <end position="674"/>
    </location>
</feature>
<proteinExistence type="inferred from homology"/>
<sequence>MKKKPLVIAMAIALNGTALGLTALSFTVAAEESKAPIIQQHVQKKLIITEFDEVLVSATRVSEKASETSRSVAVVGEEQLAVAQASSVADALKNEANITLTNGPRASSQGVEIRGLSGDRVLQTIDGARQNTSSGHRGSYFMDPELLKSIEVLRGPASSLWGSGALGGVVAQNTKSAQDFLAANETFGGYFKQGYETNGSRTKTSGAIYGQQDSIDWLLNGSYTDSNNIKTGNDETLNNSASNGSSGLAKLGWQADEASRLELSARVNKTNELVPSNPAAAVSSSVPLVRRKTDDQNITVNYSFNPANNPYLDTKMQVYWNSTDYDEDRITKGQQDSTEYRTVGINLNNSSRLGSTLLTYGVDGYRDTIETQRDDSGQVGQRPGDIDGETTVLGAFTRADIELTETLNLDAGLRYDRYKNDSNNLNLSSDDNELSPSLGLIWQTQSWLTLSARYDQAFRAPTVEEMFSSGTHYCIPPIPGFLPQGLCNTFATNPDLKSETARNKEIKADLRFSELAGDDELALTFNIFRNDVDDFIVQQVSNPWRGIPGFEQTTSWSNVEDARLTGFEISGRYRIGQTHLAMNYGQTHGEDRKSDDDIEGMPANKFNVDLSQGIMDGDMKLGTRVTYVASQSNTPDGFNVAKYDDYTLWDVYVAWEPTMGAMAGVRVDFAIENIGDEQYLQAWQTLQQPGRNMKLSARYMF</sequence>
<evidence type="ECO:0000256" key="9">
    <source>
        <dbReference type="ARBA" id="ARBA00023237"/>
    </source>
</evidence>
<keyword evidence="6 12" id="KW-0732">Signal</keyword>
<evidence type="ECO:0000256" key="8">
    <source>
        <dbReference type="ARBA" id="ARBA00023136"/>
    </source>
</evidence>
<gene>
    <name evidence="15" type="primary">hxuC_2</name>
    <name evidence="15" type="ORF">NCTC10736_02267</name>
</gene>
<dbReference type="Gene3D" id="2.40.170.20">
    <property type="entry name" value="TonB-dependent receptor, beta-barrel domain"/>
    <property type="match status" value="1"/>
</dbReference>
<evidence type="ECO:0000256" key="10">
    <source>
        <dbReference type="PROSITE-ProRule" id="PRU01360"/>
    </source>
</evidence>
<comment type="subcellular location">
    <subcellularLocation>
        <location evidence="1 10">Cell outer membrane</location>
        <topology evidence="1 10">Multi-pass membrane protein</topology>
    </subcellularLocation>
</comment>
<evidence type="ECO:0000256" key="4">
    <source>
        <dbReference type="ARBA" id="ARBA00022452"/>
    </source>
</evidence>
<dbReference type="Pfam" id="PF00593">
    <property type="entry name" value="TonB_dep_Rec_b-barrel"/>
    <property type="match status" value="1"/>
</dbReference>
<evidence type="ECO:0000256" key="6">
    <source>
        <dbReference type="ARBA" id="ARBA00022729"/>
    </source>
</evidence>
<keyword evidence="5 10" id="KW-0812">Transmembrane</keyword>
<dbReference type="InterPro" id="IPR000531">
    <property type="entry name" value="Beta-barrel_TonB"/>
</dbReference>
<dbReference type="PROSITE" id="PS52016">
    <property type="entry name" value="TONB_DEPENDENT_REC_3"/>
    <property type="match status" value="1"/>
</dbReference>
<dbReference type="EMBL" id="UGYV01000001">
    <property type="protein sequence ID" value="SUI80075.1"/>
    <property type="molecule type" value="Genomic_DNA"/>
</dbReference>
<keyword evidence="7 11" id="KW-0798">TonB box</keyword>
<dbReference type="Pfam" id="PF07715">
    <property type="entry name" value="Plug"/>
    <property type="match status" value="1"/>
</dbReference>
<keyword evidence="3 10" id="KW-0813">Transport</keyword>
<dbReference type="GO" id="GO:0009279">
    <property type="term" value="C:cell outer membrane"/>
    <property type="evidence" value="ECO:0007669"/>
    <property type="project" value="UniProtKB-SubCell"/>
</dbReference>
<dbReference type="CDD" id="cd01347">
    <property type="entry name" value="ligand_gated_channel"/>
    <property type="match status" value="1"/>
</dbReference>
<dbReference type="NCBIfam" id="TIGR01785">
    <property type="entry name" value="TonB-hemin"/>
    <property type="match status" value="1"/>
</dbReference>
<evidence type="ECO:0000256" key="2">
    <source>
        <dbReference type="ARBA" id="ARBA00009810"/>
    </source>
</evidence>
<feature type="domain" description="TonB-dependent receptor plug" evidence="14">
    <location>
        <begin position="65"/>
        <end position="169"/>
    </location>
</feature>
<dbReference type="GO" id="GO:0015344">
    <property type="term" value="F:siderophore uptake transmembrane transporter activity"/>
    <property type="evidence" value="ECO:0007669"/>
    <property type="project" value="TreeGrafter"/>
</dbReference>
<accession>A0A380AH29</accession>
<dbReference type="RefSeq" id="WP_115406244.1">
    <property type="nucleotide sequence ID" value="NZ_UGYV01000001.1"/>
</dbReference>
<dbReference type="InterPro" id="IPR010949">
    <property type="entry name" value="TonB_Hb/transfer/lactofer_rcpt"/>
</dbReference>
<dbReference type="InterPro" id="IPR012910">
    <property type="entry name" value="Plug_dom"/>
</dbReference>
<dbReference type="GO" id="GO:0015232">
    <property type="term" value="F:heme transmembrane transporter activity"/>
    <property type="evidence" value="ECO:0007669"/>
    <property type="project" value="InterPro"/>
</dbReference>
<evidence type="ECO:0000313" key="15">
    <source>
        <dbReference type="EMBL" id="SUI80075.1"/>
    </source>
</evidence>
<evidence type="ECO:0000256" key="11">
    <source>
        <dbReference type="RuleBase" id="RU003357"/>
    </source>
</evidence>
<evidence type="ECO:0000256" key="1">
    <source>
        <dbReference type="ARBA" id="ARBA00004571"/>
    </source>
</evidence>
<dbReference type="AlphaFoldDB" id="A0A380AH29"/>
<keyword evidence="9 10" id="KW-0998">Cell outer membrane</keyword>
<evidence type="ECO:0000259" key="14">
    <source>
        <dbReference type="Pfam" id="PF07715"/>
    </source>
</evidence>